<reference evidence="1" key="1">
    <citation type="submission" date="2021-04" db="EMBL/GenBank/DDBJ databases">
        <title>Dactylosporangium aurantiacum NRRL B-8018 full assembly.</title>
        <authorList>
            <person name="Hartkoorn R.C."/>
            <person name="Beaudoing E."/>
            <person name="Hot D."/>
        </authorList>
    </citation>
    <scope>NUCLEOTIDE SEQUENCE</scope>
    <source>
        <strain evidence="1">NRRL B-8018</strain>
    </source>
</reference>
<dbReference type="AlphaFoldDB" id="A0A9Q9MIE1"/>
<organism evidence="1 2">
    <name type="scientific">Dactylosporangium aurantiacum</name>
    <dbReference type="NCBI Taxonomy" id="35754"/>
    <lineage>
        <taxon>Bacteria</taxon>
        <taxon>Bacillati</taxon>
        <taxon>Actinomycetota</taxon>
        <taxon>Actinomycetes</taxon>
        <taxon>Micromonosporales</taxon>
        <taxon>Micromonosporaceae</taxon>
        <taxon>Dactylosporangium</taxon>
    </lineage>
</organism>
<dbReference type="Proteomes" id="UP001058003">
    <property type="component" value="Chromosome"/>
</dbReference>
<accession>A0A9Q9MIE1</accession>
<gene>
    <name evidence="1" type="ORF">Daura_06060</name>
</gene>
<dbReference type="EMBL" id="CP073767">
    <property type="protein sequence ID" value="UWZ55765.1"/>
    <property type="molecule type" value="Genomic_DNA"/>
</dbReference>
<proteinExistence type="predicted"/>
<dbReference type="KEGG" id="daur:Daura_06060"/>
<protein>
    <submittedName>
        <fullName evidence="1">Uncharacterized protein</fullName>
    </submittedName>
</protein>
<name>A0A9Q9MIE1_9ACTN</name>
<dbReference type="RefSeq" id="WP_156089410.1">
    <property type="nucleotide sequence ID" value="NZ_CP073767.1"/>
</dbReference>
<evidence type="ECO:0000313" key="1">
    <source>
        <dbReference type="EMBL" id="UWZ55765.1"/>
    </source>
</evidence>
<evidence type="ECO:0000313" key="2">
    <source>
        <dbReference type="Proteomes" id="UP001058003"/>
    </source>
</evidence>
<sequence length="130" mass="13872">MAGQMKAELYIVSPNETFTVDVDTEVSDPLLMLSLDGQAVVGIDLATGTVGVWPDPDETWTSVFNFRKAKRELATTVGAVQPGLVIPRELLEAWAGRMLGDAEVAELAGAVTRSPDLPAALDALTRMRSS</sequence>
<keyword evidence="2" id="KW-1185">Reference proteome</keyword>